<dbReference type="Proteomes" id="UP001148838">
    <property type="component" value="Unassembled WGS sequence"/>
</dbReference>
<organism evidence="1 2">
    <name type="scientific">Periplaneta americana</name>
    <name type="common">American cockroach</name>
    <name type="synonym">Blatta americana</name>
    <dbReference type="NCBI Taxonomy" id="6978"/>
    <lineage>
        <taxon>Eukaryota</taxon>
        <taxon>Metazoa</taxon>
        <taxon>Ecdysozoa</taxon>
        <taxon>Arthropoda</taxon>
        <taxon>Hexapoda</taxon>
        <taxon>Insecta</taxon>
        <taxon>Pterygota</taxon>
        <taxon>Neoptera</taxon>
        <taxon>Polyneoptera</taxon>
        <taxon>Dictyoptera</taxon>
        <taxon>Blattodea</taxon>
        <taxon>Blattoidea</taxon>
        <taxon>Blattidae</taxon>
        <taxon>Blattinae</taxon>
        <taxon>Periplaneta</taxon>
    </lineage>
</organism>
<keyword evidence="2" id="KW-1185">Reference proteome</keyword>
<proteinExistence type="predicted"/>
<sequence>MAGLCEGGNEPPGFLKVRAFRNASLRQDALDHDATARDEERAYRQKNTFVLEVDAGALAGCGRDVSMVSKSDIKMIVHTCGVTVSASGVKPGGPGSIPGRGKLPG</sequence>
<gene>
    <name evidence="1" type="ORF">ANN_26099</name>
</gene>
<accession>A0ABQ8S571</accession>
<evidence type="ECO:0000313" key="1">
    <source>
        <dbReference type="EMBL" id="KAJ4429098.1"/>
    </source>
</evidence>
<name>A0ABQ8S571_PERAM</name>
<protein>
    <submittedName>
        <fullName evidence="1">Uncharacterized protein</fullName>
    </submittedName>
</protein>
<reference evidence="1 2" key="1">
    <citation type="journal article" date="2022" name="Allergy">
        <title>Genome assembly and annotation of Periplaneta americana reveal a comprehensive cockroach allergen profile.</title>
        <authorList>
            <person name="Wang L."/>
            <person name="Xiong Q."/>
            <person name="Saelim N."/>
            <person name="Wang L."/>
            <person name="Nong W."/>
            <person name="Wan A.T."/>
            <person name="Shi M."/>
            <person name="Liu X."/>
            <person name="Cao Q."/>
            <person name="Hui J.H.L."/>
            <person name="Sookrung N."/>
            <person name="Leung T.F."/>
            <person name="Tungtrongchitr A."/>
            <person name="Tsui S.K.W."/>
        </authorList>
    </citation>
    <scope>NUCLEOTIDE SEQUENCE [LARGE SCALE GENOMIC DNA]</scope>
    <source>
        <strain evidence="1">PWHHKU_190912</strain>
    </source>
</reference>
<evidence type="ECO:0000313" key="2">
    <source>
        <dbReference type="Proteomes" id="UP001148838"/>
    </source>
</evidence>
<comment type="caution">
    <text evidence="1">The sequence shown here is derived from an EMBL/GenBank/DDBJ whole genome shotgun (WGS) entry which is preliminary data.</text>
</comment>
<dbReference type="EMBL" id="JAJSOF020000036">
    <property type="protein sequence ID" value="KAJ4429098.1"/>
    <property type="molecule type" value="Genomic_DNA"/>
</dbReference>